<gene>
    <name evidence="2" type="ORF">UFOPK1440_01088</name>
</gene>
<dbReference type="InterPro" id="IPR050275">
    <property type="entry name" value="PGM_Phosphatase"/>
</dbReference>
<sequence length="232" mass="25004">MSNTIILWRHGQTDWNVANKFQGHTDIPLNAVGQYQVLHAARLVVDMKPTAIISSDLIRAQKTAQALADISGQEIHIDPRLRETNCGQWEGLTGDAIREYDLDNLRQWSMGGDNPAGGTGERRSEVGARARAAIEDYLAGKDNQVLLVATHGGTARTIIGTFLELPIPHWSKIGGLANASWSVLSHSPKGWLLTEHNAGSIPEPLFGVESGATTTDRASGQDSGAVIPDSIR</sequence>
<dbReference type="Pfam" id="PF00300">
    <property type="entry name" value="His_Phos_1"/>
    <property type="match status" value="1"/>
</dbReference>
<dbReference type="InterPro" id="IPR001345">
    <property type="entry name" value="PG/BPGM_mutase_AS"/>
</dbReference>
<organism evidence="2">
    <name type="scientific">freshwater metagenome</name>
    <dbReference type="NCBI Taxonomy" id="449393"/>
    <lineage>
        <taxon>unclassified sequences</taxon>
        <taxon>metagenomes</taxon>
        <taxon>ecological metagenomes</taxon>
    </lineage>
</organism>
<protein>
    <submittedName>
        <fullName evidence="2">Unannotated protein</fullName>
    </submittedName>
</protein>
<dbReference type="PANTHER" id="PTHR48100">
    <property type="entry name" value="BROAD-SPECIFICITY PHOSPHATASE YOR283W-RELATED"/>
    <property type="match status" value="1"/>
</dbReference>
<dbReference type="Gene3D" id="3.40.50.1240">
    <property type="entry name" value="Phosphoglycerate mutase-like"/>
    <property type="match status" value="1"/>
</dbReference>
<dbReference type="SUPFAM" id="SSF53254">
    <property type="entry name" value="Phosphoglycerate mutase-like"/>
    <property type="match status" value="1"/>
</dbReference>
<name>A0A6J6CFP4_9ZZZZ</name>
<dbReference type="PROSITE" id="PS00175">
    <property type="entry name" value="PG_MUTASE"/>
    <property type="match status" value="1"/>
</dbReference>
<dbReference type="GO" id="GO:0016791">
    <property type="term" value="F:phosphatase activity"/>
    <property type="evidence" value="ECO:0007669"/>
    <property type="project" value="TreeGrafter"/>
</dbReference>
<dbReference type="GO" id="GO:0005737">
    <property type="term" value="C:cytoplasm"/>
    <property type="evidence" value="ECO:0007669"/>
    <property type="project" value="TreeGrafter"/>
</dbReference>
<dbReference type="AlphaFoldDB" id="A0A6J6CFP4"/>
<dbReference type="EMBL" id="CAEZSP010000079">
    <property type="protein sequence ID" value="CAB4550241.1"/>
    <property type="molecule type" value="Genomic_DNA"/>
</dbReference>
<feature type="region of interest" description="Disordered" evidence="1">
    <location>
        <begin position="208"/>
        <end position="232"/>
    </location>
</feature>
<dbReference type="CDD" id="cd07067">
    <property type="entry name" value="HP_PGM_like"/>
    <property type="match status" value="1"/>
</dbReference>
<evidence type="ECO:0000313" key="2">
    <source>
        <dbReference type="EMBL" id="CAB4550241.1"/>
    </source>
</evidence>
<reference evidence="2" key="1">
    <citation type="submission" date="2020-05" db="EMBL/GenBank/DDBJ databases">
        <authorList>
            <person name="Chiriac C."/>
            <person name="Salcher M."/>
            <person name="Ghai R."/>
            <person name="Kavagutti S V."/>
        </authorList>
    </citation>
    <scope>NUCLEOTIDE SEQUENCE</scope>
</reference>
<evidence type="ECO:0000256" key="1">
    <source>
        <dbReference type="SAM" id="MobiDB-lite"/>
    </source>
</evidence>
<dbReference type="SMART" id="SM00855">
    <property type="entry name" value="PGAM"/>
    <property type="match status" value="1"/>
</dbReference>
<feature type="compositionally biased region" description="Polar residues" evidence="1">
    <location>
        <begin position="211"/>
        <end position="222"/>
    </location>
</feature>
<dbReference type="InterPro" id="IPR013078">
    <property type="entry name" value="His_Pase_superF_clade-1"/>
</dbReference>
<dbReference type="PANTHER" id="PTHR48100:SF62">
    <property type="entry name" value="GLUCOSYL-3-PHOSPHOGLYCERATE PHOSPHATASE"/>
    <property type="match status" value="1"/>
</dbReference>
<accession>A0A6J6CFP4</accession>
<proteinExistence type="predicted"/>
<dbReference type="InterPro" id="IPR029033">
    <property type="entry name" value="His_PPase_superfam"/>
</dbReference>